<dbReference type="PANTHER" id="PTHR33116">
    <property type="entry name" value="REVERSE TRANSCRIPTASE ZINC-BINDING DOMAIN-CONTAINING PROTEIN-RELATED-RELATED"/>
    <property type="match status" value="1"/>
</dbReference>
<dbReference type="GO" id="GO:0004523">
    <property type="term" value="F:RNA-DNA hybrid ribonuclease activity"/>
    <property type="evidence" value="ECO:0007669"/>
    <property type="project" value="InterPro"/>
</dbReference>
<comment type="caution">
    <text evidence="2">The sequence shown here is derived from an EMBL/GenBank/DDBJ whole genome shotgun (WGS) entry which is preliminary data.</text>
</comment>
<dbReference type="Pfam" id="PF13456">
    <property type="entry name" value="RVT_3"/>
    <property type="match status" value="1"/>
</dbReference>
<reference evidence="2" key="2">
    <citation type="journal article" date="2024" name="Plant">
        <title>Genomic evolution and insights into agronomic trait innovations of Sesamum species.</title>
        <authorList>
            <person name="Miao H."/>
            <person name="Wang L."/>
            <person name="Qu L."/>
            <person name="Liu H."/>
            <person name="Sun Y."/>
            <person name="Le M."/>
            <person name="Wang Q."/>
            <person name="Wei S."/>
            <person name="Zheng Y."/>
            <person name="Lin W."/>
            <person name="Duan Y."/>
            <person name="Cao H."/>
            <person name="Xiong S."/>
            <person name="Wang X."/>
            <person name="Wei L."/>
            <person name="Li C."/>
            <person name="Ma Q."/>
            <person name="Ju M."/>
            <person name="Zhao R."/>
            <person name="Li G."/>
            <person name="Mu C."/>
            <person name="Tian Q."/>
            <person name="Mei H."/>
            <person name="Zhang T."/>
            <person name="Gao T."/>
            <person name="Zhang H."/>
        </authorList>
    </citation>
    <scope>NUCLEOTIDE SEQUENCE</scope>
    <source>
        <strain evidence="2">K16</strain>
    </source>
</reference>
<accession>A0AAE1WAN8</accession>
<dbReference type="CDD" id="cd06222">
    <property type="entry name" value="RNase_H_like"/>
    <property type="match status" value="1"/>
</dbReference>
<reference evidence="2" key="1">
    <citation type="submission" date="2020-06" db="EMBL/GenBank/DDBJ databases">
        <authorList>
            <person name="Li T."/>
            <person name="Hu X."/>
            <person name="Zhang T."/>
            <person name="Song X."/>
            <person name="Zhang H."/>
            <person name="Dai N."/>
            <person name="Sheng W."/>
            <person name="Hou X."/>
            <person name="Wei L."/>
        </authorList>
    </citation>
    <scope>NUCLEOTIDE SEQUENCE</scope>
    <source>
        <strain evidence="2">K16</strain>
        <tissue evidence="2">Leaf</tissue>
    </source>
</reference>
<dbReference type="InterPro" id="IPR012337">
    <property type="entry name" value="RNaseH-like_sf"/>
</dbReference>
<dbReference type="PANTHER" id="PTHR33116:SF82">
    <property type="entry name" value="RNASE H FAMILY PROTEIN"/>
    <property type="match status" value="1"/>
</dbReference>
<dbReference type="SUPFAM" id="SSF53098">
    <property type="entry name" value="Ribonuclease H-like"/>
    <property type="match status" value="1"/>
</dbReference>
<keyword evidence="3" id="KW-1185">Reference proteome</keyword>
<dbReference type="InterPro" id="IPR002156">
    <property type="entry name" value="RNaseH_domain"/>
</dbReference>
<evidence type="ECO:0000313" key="3">
    <source>
        <dbReference type="Proteomes" id="UP001289374"/>
    </source>
</evidence>
<sequence length="684" mass="77524">MGSEARDISTLWYRSGDSERFLTAEPVFPEEMDSEHLEDGLTDEDRRSLCVMPTLEEVQETVFSIDPDSVAGPDGFRAVFFHTCWEIISEDVFGAVTVFFHGVEMPKGFTATTISLIPKTASPTCWSEYHSAWACLTEDANVFFMLDMAKAYDRVSWEFLYQAPGWIRVSHLAYADDLMIFITTCRQNMELLRDFLRAYERVSGQLINGSKNSFIVGRQASSLQTQAVQDVLGYRLKHLPVTYLGLPLYKGNRKACLFDSIISRPRDMLQGWAMMNLSHGGRLALIRSVLQATPLHLLQVIHPPKSVLITIERIFNGFFWGSYNGRKHIHWSSWAKTCFPMAEGGLGVRSLADDARAFSMRLWWRFRAKSSLWSEYLHGHYCRNEHPTIVPYNRSVSFWHDNWLGEKPLAQLLHRDTYTMEPQARGIRLCGWGLVRGISRRNRHGKLFDKLHLDGSYLQMSGTIPCGQQFQFSCGGFYKIEFQWTRGCDKRGSGFHLNVSVVRQRRAFSHLFIKSTAVQGVWQHFVGIFGLCLCDTWSLTHMRNAAKYRRVPFLTDGIILEVQRHLCTLYAARTLTSTQWKGDLHQAAVIDGSSLGNPGLVGAAGIIRDSAGHVHLAYQFASGTGASVLAKLTAVWRGMELALTHGLAPLVVEVDATTVISLFKSRVSGKWEVQHLIMRIVYLQ</sequence>
<dbReference type="InterPro" id="IPR036397">
    <property type="entry name" value="RNaseH_sf"/>
</dbReference>
<organism evidence="2 3">
    <name type="scientific">Sesamum angolense</name>
    <dbReference type="NCBI Taxonomy" id="2727404"/>
    <lineage>
        <taxon>Eukaryota</taxon>
        <taxon>Viridiplantae</taxon>
        <taxon>Streptophyta</taxon>
        <taxon>Embryophyta</taxon>
        <taxon>Tracheophyta</taxon>
        <taxon>Spermatophyta</taxon>
        <taxon>Magnoliopsida</taxon>
        <taxon>eudicotyledons</taxon>
        <taxon>Gunneridae</taxon>
        <taxon>Pentapetalae</taxon>
        <taxon>asterids</taxon>
        <taxon>lamiids</taxon>
        <taxon>Lamiales</taxon>
        <taxon>Pedaliaceae</taxon>
        <taxon>Sesamum</taxon>
    </lineage>
</organism>
<dbReference type="AlphaFoldDB" id="A0AAE1WAN8"/>
<proteinExistence type="predicted"/>
<evidence type="ECO:0000313" key="2">
    <source>
        <dbReference type="EMBL" id="KAK4389818.1"/>
    </source>
</evidence>
<protein>
    <recommendedName>
        <fullName evidence="1">RNase H type-1 domain-containing protein</fullName>
    </recommendedName>
</protein>
<dbReference type="EMBL" id="JACGWL010000013">
    <property type="protein sequence ID" value="KAK4389818.1"/>
    <property type="molecule type" value="Genomic_DNA"/>
</dbReference>
<dbReference type="Gene3D" id="3.30.420.10">
    <property type="entry name" value="Ribonuclease H-like superfamily/Ribonuclease H"/>
    <property type="match status" value="1"/>
</dbReference>
<dbReference type="InterPro" id="IPR044730">
    <property type="entry name" value="RNase_H-like_dom_plant"/>
</dbReference>
<dbReference type="Proteomes" id="UP001289374">
    <property type="component" value="Unassembled WGS sequence"/>
</dbReference>
<feature type="domain" description="RNase H type-1" evidence="1">
    <location>
        <begin position="591"/>
        <end position="680"/>
    </location>
</feature>
<dbReference type="GO" id="GO:0003676">
    <property type="term" value="F:nucleic acid binding"/>
    <property type="evidence" value="ECO:0007669"/>
    <property type="project" value="InterPro"/>
</dbReference>
<name>A0AAE1WAN8_9LAMI</name>
<gene>
    <name evidence="2" type="ORF">Sango_2318800</name>
</gene>
<evidence type="ECO:0000259" key="1">
    <source>
        <dbReference type="Pfam" id="PF13456"/>
    </source>
</evidence>